<evidence type="ECO:0000256" key="5">
    <source>
        <dbReference type="ARBA" id="ARBA00022989"/>
    </source>
</evidence>
<dbReference type="Pfam" id="PF02254">
    <property type="entry name" value="TrkA_N"/>
    <property type="match status" value="1"/>
</dbReference>
<evidence type="ECO:0000256" key="3">
    <source>
        <dbReference type="ARBA" id="ARBA00022448"/>
    </source>
</evidence>
<dbReference type="Pfam" id="PF00999">
    <property type="entry name" value="Na_H_Exchanger"/>
    <property type="match status" value="1"/>
</dbReference>
<name>A0A1F5JGU0_9BACT</name>
<feature type="transmembrane region" description="Helical" evidence="7">
    <location>
        <begin position="30"/>
        <end position="46"/>
    </location>
</feature>
<feature type="transmembrane region" description="Helical" evidence="7">
    <location>
        <begin position="178"/>
        <end position="205"/>
    </location>
</feature>
<feature type="transmembrane region" description="Helical" evidence="7">
    <location>
        <begin position="52"/>
        <end position="73"/>
    </location>
</feature>
<feature type="transmembrane region" description="Helical" evidence="7">
    <location>
        <begin position="327"/>
        <end position="346"/>
    </location>
</feature>
<feature type="transmembrane region" description="Helical" evidence="7">
    <location>
        <begin position="352"/>
        <end position="374"/>
    </location>
</feature>
<dbReference type="GO" id="GO:0016020">
    <property type="term" value="C:membrane"/>
    <property type="evidence" value="ECO:0007669"/>
    <property type="project" value="UniProtKB-SubCell"/>
</dbReference>
<evidence type="ECO:0000256" key="7">
    <source>
        <dbReference type="SAM" id="Phobius"/>
    </source>
</evidence>
<dbReference type="GO" id="GO:0006813">
    <property type="term" value="P:potassium ion transport"/>
    <property type="evidence" value="ECO:0007669"/>
    <property type="project" value="InterPro"/>
</dbReference>
<dbReference type="InterPro" id="IPR038770">
    <property type="entry name" value="Na+/solute_symporter_sf"/>
</dbReference>
<dbReference type="EMBL" id="MFCP01000028">
    <property type="protein sequence ID" value="OGE27832.1"/>
    <property type="molecule type" value="Genomic_DNA"/>
</dbReference>
<protein>
    <recommendedName>
        <fullName evidence="8">RCK N-terminal domain-containing protein</fullName>
    </recommendedName>
</protein>
<gene>
    <name evidence="9" type="ORF">A2867_01910</name>
</gene>
<dbReference type="PANTHER" id="PTHR42751">
    <property type="entry name" value="SODIUM/HYDROGEN EXCHANGER FAMILY/TRKA DOMAIN PROTEIN"/>
    <property type="match status" value="1"/>
</dbReference>
<organism evidence="9 10">
    <name type="scientific">Candidatus Daviesbacteria bacterium RIFCSPHIGHO2_01_FULL_40_11</name>
    <dbReference type="NCBI Taxonomy" id="1797762"/>
    <lineage>
        <taxon>Bacteria</taxon>
        <taxon>Candidatus Daviesiibacteriota</taxon>
    </lineage>
</organism>
<keyword evidence="6 7" id="KW-0472">Membrane</keyword>
<dbReference type="InterPro" id="IPR006153">
    <property type="entry name" value="Cation/H_exchanger_TM"/>
</dbReference>
<sequence length="567" mass="62474">MDNIFIQLAIILGLSSALGFITYKLKLPLLIAYLLVGLLIAFVGFFDVGTSFALSFLPEIGIAFLLFLVGMELDLREIRSFGKPIIIAGILQIFVTTILGTFISQSFGFSLVESIYLGVGLSFSSTIVVIKLLFEKKDLRSLYGKLSIGILLLEDLLAVVILLGFTSTTSVLGTGLTAAFPILAFMGKVLLLFSISLIASHYILGTLFRAISQSTELLFLTALAWCFVFISFSVVLGFSVVIGAFLAGVALASSPYHYQIQGKVKPMRDFFVALFFVYLGTKVDFAHINQTYLLILVFTAYAVVVKPAIFTLLLGTLGFRKHTMFHTAINLSQISEFSLIILLVGLNEGLVSQQALTVIASSGVLSIIISSLMISKSNKIYRLAATWVGFFERKNISYVDSLKSAELEDHVAVIGAHRVGGEIVRFLKREKHPIVVLDFNPHQVEILLAEGIPVIYGDMSDPEVLDILNLDTAKMIISTTPDLEANKTLLEDLKLRKINTPVIVRAESVKEAQSLYKRGADLVVLPEVMAGDLLLDILKDHLNEKSYFKDRPRIELEKLSRKILSWG</sequence>
<feature type="transmembrane region" description="Helical" evidence="7">
    <location>
        <begin position="115"/>
        <end position="134"/>
    </location>
</feature>
<feature type="domain" description="RCK N-terminal" evidence="8">
    <location>
        <begin position="408"/>
        <end position="525"/>
    </location>
</feature>
<dbReference type="Proteomes" id="UP000177555">
    <property type="component" value="Unassembled WGS sequence"/>
</dbReference>
<evidence type="ECO:0000256" key="1">
    <source>
        <dbReference type="ARBA" id="ARBA00004141"/>
    </source>
</evidence>
<keyword evidence="5 7" id="KW-1133">Transmembrane helix</keyword>
<feature type="transmembrane region" description="Helical" evidence="7">
    <location>
        <begin position="294"/>
        <end position="315"/>
    </location>
</feature>
<accession>A0A1F5JGU0</accession>
<dbReference type="InterPro" id="IPR036291">
    <property type="entry name" value="NAD(P)-bd_dom_sf"/>
</dbReference>
<comment type="subcellular location">
    <subcellularLocation>
        <location evidence="1">Membrane</location>
        <topology evidence="1">Multi-pass membrane protein</topology>
    </subcellularLocation>
</comment>
<comment type="caution">
    <text evidence="9">The sequence shown here is derived from an EMBL/GenBank/DDBJ whole genome shotgun (WGS) entry which is preliminary data.</text>
</comment>
<feature type="transmembrane region" description="Helical" evidence="7">
    <location>
        <begin position="85"/>
        <end position="103"/>
    </location>
</feature>
<reference evidence="9 10" key="1">
    <citation type="journal article" date="2016" name="Nat. Commun.">
        <title>Thousands of microbial genomes shed light on interconnected biogeochemical processes in an aquifer system.</title>
        <authorList>
            <person name="Anantharaman K."/>
            <person name="Brown C.T."/>
            <person name="Hug L.A."/>
            <person name="Sharon I."/>
            <person name="Castelle C.J."/>
            <person name="Probst A.J."/>
            <person name="Thomas B.C."/>
            <person name="Singh A."/>
            <person name="Wilkins M.J."/>
            <person name="Karaoz U."/>
            <person name="Brodie E.L."/>
            <person name="Williams K.H."/>
            <person name="Hubbard S.S."/>
            <person name="Banfield J.F."/>
        </authorList>
    </citation>
    <scope>NUCLEOTIDE SEQUENCE [LARGE SCALE GENOMIC DNA]</scope>
</reference>
<evidence type="ECO:0000259" key="8">
    <source>
        <dbReference type="PROSITE" id="PS51201"/>
    </source>
</evidence>
<evidence type="ECO:0000256" key="6">
    <source>
        <dbReference type="ARBA" id="ARBA00023136"/>
    </source>
</evidence>
<dbReference type="PANTHER" id="PTHR42751:SF3">
    <property type="entry name" value="SODIUM_GLUTAMATE SYMPORTER"/>
    <property type="match status" value="1"/>
</dbReference>
<comment type="similarity">
    <text evidence="2">Belongs to the monovalent cation:proton antiporter 2 (CPA2) transporter (TC 2.A.37) family.</text>
</comment>
<dbReference type="PROSITE" id="PS51201">
    <property type="entry name" value="RCK_N"/>
    <property type="match status" value="1"/>
</dbReference>
<evidence type="ECO:0000313" key="9">
    <source>
        <dbReference type="EMBL" id="OGE27832.1"/>
    </source>
</evidence>
<feature type="transmembrane region" description="Helical" evidence="7">
    <location>
        <begin position="217"/>
        <end position="234"/>
    </location>
</feature>
<dbReference type="InterPro" id="IPR003148">
    <property type="entry name" value="RCK_N"/>
</dbReference>
<proteinExistence type="inferred from homology"/>
<feature type="transmembrane region" description="Helical" evidence="7">
    <location>
        <begin position="146"/>
        <end position="166"/>
    </location>
</feature>
<dbReference type="GO" id="GO:1902600">
    <property type="term" value="P:proton transmembrane transport"/>
    <property type="evidence" value="ECO:0007669"/>
    <property type="project" value="InterPro"/>
</dbReference>
<dbReference type="Gene3D" id="1.20.1530.20">
    <property type="match status" value="1"/>
</dbReference>
<evidence type="ECO:0000313" key="10">
    <source>
        <dbReference type="Proteomes" id="UP000177555"/>
    </source>
</evidence>
<evidence type="ECO:0000256" key="2">
    <source>
        <dbReference type="ARBA" id="ARBA00005551"/>
    </source>
</evidence>
<keyword evidence="4 7" id="KW-0812">Transmembrane</keyword>
<dbReference type="Gene3D" id="3.40.50.720">
    <property type="entry name" value="NAD(P)-binding Rossmann-like Domain"/>
    <property type="match status" value="1"/>
</dbReference>
<dbReference type="SUPFAM" id="SSF51735">
    <property type="entry name" value="NAD(P)-binding Rossmann-fold domains"/>
    <property type="match status" value="1"/>
</dbReference>
<feature type="transmembrane region" description="Helical" evidence="7">
    <location>
        <begin position="6"/>
        <end position="23"/>
    </location>
</feature>
<keyword evidence="3" id="KW-0813">Transport</keyword>
<evidence type="ECO:0000256" key="4">
    <source>
        <dbReference type="ARBA" id="ARBA00022692"/>
    </source>
</evidence>
<dbReference type="GO" id="GO:0015297">
    <property type="term" value="F:antiporter activity"/>
    <property type="evidence" value="ECO:0007669"/>
    <property type="project" value="InterPro"/>
</dbReference>
<dbReference type="AlphaFoldDB" id="A0A1F5JGU0"/>